<feature type="domain" description="RecX third three-helical" evidence="7">
    <location>
        <begin position="160"/>
        <end position="204"/>
    </location>
</feature>
<feature type="domain" description="RecX first three-helical" evidence="8">
    <location>
        <begin position="66"/>
        <end position="105"/>
    </location>
</feature>
<dbReference type="GO" id="GO:0006282">
    <property type="term" value="P:regulation of DNA repair"/>
    <property type="evidence" value="ECO:0007669"/>
    <property type="project" value="UniProtKB-UniRule"/>
</dbReference>
<evidence type="ECO:0000256" key="4">
    <source>
        <dbReference type="ARBA" id="ARBA00022490"/>
    </source>
</evidence>
<dbReference type="InterPro" id="IPR003783">
    <property type="entry name" value="Regulatory_RecX"/>
</dbReference>
<dbReference type="Gene3D" id="1.10.10.10">
    <property type="entry name" value="Winged helix-like DNA-binding domain superfamily/Winged helix DNA-binding domain"/>
    <property type="match status" value="4"/>
</dbReference>
<evidence type="ECO:0000259" key="8">
    <source>
        <dbReference type="Pfam" id="PF21982"/>
    </source>
</evidence>
<evidence type="ECO:0000256" key="3">
    <source>
        <dbReference type="ARBA" id="ARBA00018111"/>
    </source>
</evidence>
<protein>
    <recommendedName>
        <fullName evidence="3 5">Regulatory protein RecX</fullName>
    </recommendedName>
</protein>
<dbReference type="GO" id="GO:0005737">
    <property type="term" value="C:cytoplasm"/>
    <property type="evidence" value="ECO:0007669"/>
    <property type="project" value="UniProtKB-SubCell"/>
</dbReference>
<dbReference type="InterPro" id="IPR053926">
    <property type="entry name" value="RecX_HTH_1st"/>
</dbReference>
<dbReference type="OrthoDB" id="5421057at2"/>
<reference evidence="9 10" key="1">
    <citation type="submission" date="2019-11" db="EMBL/GenBank/DDBJ databases">
        <title>Bacillus lacus genome.</title>
        <authorList>
            <person name="Allen C.J."/>
            <person name="Newman J.D."/>
        </authorList>
    </citation>
    <scope>NUCLEOTIDE SEQUENCE [LARGE SCALE GENOMIC DNA]</scope>
    <source>
        <strain evidence="9 10">KCTC 33946</strain>
    </source>
</reference>
<accession>A0A7X2J228</accession>
<evidence type="ECO:0000259" key="7">
    <source>
        <dbReference type="Pfam" id="PF21981"/>
    </source>
</evidence>
<comment type="subcellular location">
    <subcellularLocation>
        <location evidence="1 5">Cytoplasm</location>
    </subcellularLocation>
</comment>
<evidence type="ECO:0000259" key="6">
    <source>
        <dbReference type="Pfam" id="PF02631"/>
    </source>
</evidence>
<dbReference type="Proteomes" id="UP000448867">
    <property type="component" value="Unassembled WGS sequence"/>
</dbReference>
<gene>
    <name evidence="5 9" type="primary">recX</name>
    <name evidence="9" type="ORF">GJU40_17335</name>
</gene>
<feature type="domain" description="RecX second three-helical" evidence="6">
    <location>
        <begin position="112"/>
        <end position="149"/>
    </location>
</feature>
<evidence type="ECO:0000313" key="10">
    <source>
        <dbReference type="Proteomes" id="UP000448867"/>
    </source>
</evidence>
<evidence type="ECO:0000256" key="5">
    <source>
        <dbReference type="HAMAP-Rule" id="MF_01114"/>
    </source>
</evidence>
<comment type="caution">
    <text evidence="9">The sequence shown here is derived from an EMBL/GenBank/DDBJ whole genome shotgun (WGS) entry which is preliminary data.</text>
</comment>
<evidence type="ECO:0000256" key="2">
    <source>
        <dbReference type="ARBA" id="ARBA00009695"/>
    </source>
</evidence>
<dbReference type="Pfam" id="PF21981">
    <property type="entry name" value="RecX_HTH3"/>
    <property type="match status" value="2"/>
</dbReference>
<evidence type="ECO:0000313" key="9">
    <source>
        <dbReference type="EMBL" id="MRX73901.1"/>
    </source>
</evidence>
<keyword evidence="10" id="KW-1185">Reference proteome</keyword>
<dbReference type="PANTHER" id="PTHR33602:SF1">
    <property type="entry name" value="REGULATORY PROTEIN RECX FAMILY PROTEIN"/>
    <property type="match status" value="1"/>
</dbReference>
<dbReference type="InterPro" id="IPR053924">
    <property type="entry name" value="RecX_HTH_2nd"/>
</dbReference>
<dbReference type="RefSeq" id="WP_154309359.1">
    <property type="nucleotide sequence ID" value="NZ_WKKI01000050.1"/>
</dbReference>
<dbReference type="Pfam" id="PF21982">
    <property type="entry name" value="RecX_HTH1"/>
    <property type="match status" value="1"/>
</dbReference>
<dbReference type="HAMAP" id="MF_01114">
    <property type="entry name" value="RecX"/>
    <property type="match status" value="1"/>
</dbReference>
<evidence type="ECO:0000256" key="1">
    <source>
        <dbReference type="ARBA" id="ARBA00004496"/>
    </source>
</evidence>
<dbReference type="NCBIfam" id="NF010733">
    <property type="entry name" value="PRK14135.1"/>
    <property type="match status" value="1"/>
</dbReference>
<feature type="domain" description="RecX third three-helical" evidence="7">
    <location>
        <begin position="220"/>
        <end position="265"/>
    </location>
</feature>
<proteinExistence type="inferred from homology"/>
<comment type="function">
    <text evidence="5">Modulates RecA activity.</text>
</comment>
<name>A0A7X2J228_9BACI</name>
<sequence>MAIVTKISSQLKNEDRFNVYLDRGKGEEYAFSVDQDVLIRFGLRKGKELDELDIAEIQYGDDVKKAFNKAIEYLGYRMRSAKEIRDYLAKKEVDESIVHEVIHRLKEYNYVNDGEFADAFVRSQWKSSGKGPEVIKQELYAKGIQQEQILTSLEQYSMEAQIEEALKHCNKNLKADKLISSVQQKQKLEQMLIRKGFSYDVISICMEELEMELEKDEDLEMQALITQAEKVKHKYQSEDEYTNKMKMKQFLYRKGFPISLIDRYLDDAGE</sequence>
<dbReference type="EMBL" id="WKKI01000050">
    <property type="protein sequence ID" value="MRX73901.1"/>
    <property type="molecule type" value="Genomic_DNA"/>
</dbReference>
<dbReference type="InterPro" id="IPR036388">
    <property type="entry name" value="WH-like_DNA-bd_sf"/>
</dbReference>
<comment type="similarity">
    <text evidence="2 5">Belongs to the RecX family.</text>
</comment>
<organism evidence="9 10">
    <name type="scientific">Metabacillus lacus</name>
    <dbReference type="NCBI Taxonomy" id="1983721"/>
    <lineage>
        <taxon>Bacteria</taxon>
        <taxon>Bacillati</taxon>
        <taxon>Bacillota</taxon>
        <taxon>Bacilli</taxon>
        <taxon>Bacillales</taxon>
        <taxon>Bacillaceae</taxon>
        <taxon>Metabacillus</taxon>
    </lineage>
</organism>
<dbReference type="PANTHER" id="PTHR33602">
    <property type="entry name" value="REGULATORY PROTEIN RECX FAMILY PROTEIN"/>
    <property type="match status" value="1"/>
</dbReference>
<keyword evidence="4 5" id="KW-0963">Cytoplasm</keyword>
<dbReference type="InterPro" id="IPR053925">
    <property type="entry name" value="RecX_HTH_3rd"/>
</dbReference>
<dbReference type="AlphaFoldDB" id="A0A7X2J228"/>
<dbReference type="Pfam" id="PF02631">
    <property type="entry name" value="RecX_HTH2"/>
    <property type="match status" value="1"/>
</dbReference>